<evidence type="ECO:0000256" key="8">
    <source>
        <dbReference type="ARBA" id="ARBA00022777"/>
    </source>
</evidence>
<evidence type="ECO:0000259" key="21">
    <source>
        <dbReference type="PROSITE" id="PS50222"/>
    </source>
</evidence>
<evidence type="ECO:0000256" key="16">
    <source>
        <dbReference type="ARBA" id="ARBA00048679"/>
    </source>
</evidence>
<dbReference type="SUPFAM" id="SSF51110">
    <property type="entry name" value="alpha-D-mannose-specific plant lectins"/>
    <property type="match status" value="1"/>
</dbReference>
<dbReference type="Pfam" id="PF11883">
    <property type="entry name" value="DUF3403"/>
    <property type="match status" value="1"/>
</dbReference>
<feature type="domain" description="Protein kinase" evidence="19">
    <location>
        <begin position="622"/>
        <end position="895"/>
    </location>
</feature>
<dbReference type="PANTHER" id="PTHR32444">
    <property type="entry name" value="BULB-TYPE LECTIN DOMAIN-CONTAINING PROTEIN"/>
    <property type="match status" value="1"/>
</dbReference>
<dbReference type="InterPro" id="IPR008271">
    <property type="entry name" value="Ser/Thr_kinase_AS"/>
</dbReference>
<dbReference type="PROSITE" id="PS50948">
    <property type="entry name" value="PAN"/>
    <property type="match status" value="1"/>
</dbReference>
<comment type="subcellular location">
    <subcellularLocation>
        <location evidence="1">Membrane</location>
        <topology evidence="1">Single-pass type I membrane protein</topology>
    </subcellularLocation>
</comment>
<keyword evidence="9" id="KW-0106">Calcium</keyword>
<dbReference type="Pfam" id="PF01453">
    <property type="entry name" value="B_lectin"/>
    <property type="match status" value="1"/>
</dbReference>
<organism evidence="24 25">
    <name type="scientific">Stylosanthes scabra</name>
    <dbReference type="NCBI Taxonomy" id="79078"/>
    <lineage>
        <taxon>Eukaryota</taxon>
        <taxon>Viridiplantae</taxon>
        <taxon>Streptophyta</taxon>
        <taxon>Embryophyta</taxon>
        <taxon>Tracheophyta</taxon>
        <taxon>Spermatophyta</taxon>
        <taxon>Magnoliopsida</taxon>
        <taxon>eudicotyledons</taxon>
        <taxon>Gunneridae</taxon>
        <taxon>Pentapetalae</taxon>
        <taxon>rosids</taxon>
        <taxon>fabids</taxon>
        <taxon>Fabales</taxon>
        <taxon>Fabaceae</taxon>
        <taxon>Papilionoideae</taxon>
        <taxon>50 kb inversion clade</taxon>
        <taxon>dalbergioids sensu lato</taxon>
        <taxon>Dalbergieae</taxon>
        <taxon>Pterocarpus clade</taxon>
        <taxon>Stylosanthes</taxon>
    </lineage>
</organism>
<accession>A0ABU6V1N2</accession>
<reference evidence="24 25" key="1">
    <citation type="journal article" date="2023" name="Plants (Basel)">
        <title>Bridging the Gap: Combining Genomics and Transcriptomics Approaches to Understand Stylosanthes scabra, an Orphan Legume from the Brazilian Caatinga.</title>
        <authorList>
            <person name="Ferreira-Neto J.R.C."/>
            <person name="da Silva M.D."/>
            <person name="Binneck E."/>
            <person name="de Melo N.F."/>
            <person name="da Silva R.H."/>
            <person name="de Melo A.L.T.M."/>
            <person name="Pandolfi V."/>
            <person name="Bustamante F.O."/>
            <person name="Brasileiro-Vidal A.C."/>
            <person name="Benko-Iseppon A.M."/>
        </authorList>
    </citation>
    <scope>NUCLEOTIDE SEQUENCE [LARGE SCALE GENOMIC DNA]</scope>
    <source>
        <tissue evidence="24">Leaves</tissue>
    </source>
</reference>
<keyword evidence="14" id="KW-0325">Glycoprotein</keyword>
<dbReference type="PROSITE" id="PS50011">
    <property type="entry name" value="PROTEIN_KINASE_DOM"/>
    <property type="match status" value="1"/>
</dbReference>
<keyword evidence="10" id="KW-0067">ATP-binding</keyword>
<dbReference type="CDD" id="cd14066">
    <property type="entry name" value="STKc_IRAK"/>
    <property type="match status" value="1"/>
</dbReference>
<dbReference type="SUPFAM" id="SSF56112">
    <property type="entry name" value="Protein kinase-like (PK-like)"/>
    <property type="match status" value="1"/>
</dbReference>
<dbReference type="PROSITE" id="PS50222">
    <property type="entry name" value="EF_HAND_2"/>
    <property type="match status" value="1"/>
</dbReference>
<feature type="domain" description="EF-hand" evidence="21">
    <location>
        <begin position="64"/>
        <end position="99"/>
    </location>
</feature>
<dbReference type="Pfam" id="PF00954">
    <property type="entry name" value="S_locus_glycop"/>
    <property type="match status" value="1"/>
</dbReference>
<comment type="caution">
    <text evidence="24">The sequence shown here is derived from an EMBL/GenBank/DDBJ whole genome shotgun (WGS) entry which is preliminary data.</text>
</comment>
<dbReference type="Gene3D" id="3.30.200.20">
    <property type="entry name" value="Phosphorylase Kinase, domain 1"/>
    <property type="match status" value="1"/>
</dbReference>
<dbReference type="InterPro" id="IPR000858">
    <property type="entry name" value="S_locus_glycoprot_dom"/>
</dbReference>
<dbReference type="InterPro" id="IPR000742">
    <property type="entry name" value="EGF"/>
</dbReference>
<dbReference type="InterPro" id="IPR011992">
    <property type="entry name" value="EF-hand-dom_pair"/>
</dbReference>
<feature type="domain" description="EGF-like" evidence="20">
    <location>
        <begin position="402"/>
        <end position="438"/>
    </location>
</feature>
<dbReference type="InterPro" id="IPR002048">
    <property type="entry name" value="EF_hand_dom"/>
</dbReference>
<dbReference type="SUPFAM" id="SSF47473">
    <property type="entry name" value="EF-hand"/>
    <property type="match status" value="1"/>
</dbReference>
<dbReference type="SMART" id="SM00473">
    <property type="entry name" value="PAN_AP"/>
    <property type="match status" value="1"/>
</dbReference>
<dbReference type="InterPro" id="IPR021820">
    <property type="entry name" value="S-locus_recpt_kinase_C"/>
</dbReference>
<keyword evidence="4" id="KW-0808">Transferase</keyword>
<dbReference type="PIRSF" id="PIRSF000641">
    <property type="entry name" value="SRK"/>
    <property type="match status" value="1"/>
</dbReference>
<keyword evidence="6" id="KW-0732">Signal</keyword>
<dbReference type="PANTHER" id="PTHR32444:SF234">
    <property type="entry name" value="RECEPTOR-LIKE SERINE_THREONINE-PROTEIN KINASE"/>
    <property type="match status" value="1"/>
</dbReference>
<evidence type="ECO:0000259" key="23">
    <source>
        <dbReference type="PROSITE" id="PS50948"/>
    </source>
</evidence>
<dbReference type="InterPro" id="IPR036426">
    <property type="entry name" value="Bulb-type_lectin_dom_sf"/>
</dbReference>
<dbReference type="InterPro" id="IPR018247">
    <property type="entry name" value="EF_Hand_1_Ca_BS"/>
</dbReference>
<evidence type="ECO:0000259" key="20">
    <source>
        <dbReference type="PROSITE" id="PS50026"/>
    </source>
</evidence>
<dbReference type="PROSITE" id="PS50927">
    <property type="entry name" value="BULB_LECTIN"/>
    <property type="match status" value="1"/>
</dbReference>
<evidence type="ECO:0000256" key="4">
    <source>
        <dbReference type="ARBA" id="ARBA00022679"/>
    </source>
</evidence>
<keyword evidence="7" id="KW-0547">Nucleotide-binding</keyword>
<dbReference type="Pfam" id="PF13833">
    <property type="entry name" value="EF-hand_8"/>
    <property type="match status" value="1"/>
</dbReference>
<feature type="transmembrane region" description="Helical" evidence="18">
    <location>
        <begin position="554"/>
        <end position="574"/>
    </location>
</feature>
<evidence type="ECO:0000256" key="15">
    <source>
        <dbReference type="ARBA" id="ARBA00047899"/>
    </source>
</evidence>
<evidence type="ECO:0000256" key="10">
    <source>
        <dbReference type="ARBA" id="ARBA00022840"/>
    </source>
</evidence>
<evidence type="ECO:0000259" key="19">
    <source>
        <dbReference type="PROSITE" id="PS50011"/>
    </source>
</evidence>
<dbReference type="InterPro" id="IPR001245">
    <property type="entry name" value="Ser-Thr/Tyr_kinase_cat_dom"/>
</dbReference>
<dbReference type="InterPro" id="IPR003609">
    <property type="entry name" value="Pan_app"/>
</dbReference>
<dbReference type="CDD" id="cd00028">
    <property type="entry name" value="B_lectin"/>
    <property type="match status" value="1"/>
</dbReference>
<dbReference type="Gene3D" id="1.10.238.10">
    <property type="entry name" value="EF-hand"/>
    <property type="match status" value="1"/>
</dbReference>
<keyword evidence="25" id="KW-1185">Reference proteome</keyword>
<evidence type="ECO:0000256" key="13">
    <source>
        <dbReference type="ARBA" id="ARBA00023157"/>
    </source>
</evidence>
<evidence type="ECO:0000256" key="14">
    <source>
        <dbReference type="ARBA" id="ARBA00023180"/>
    </source>
</evidence>
<evidence type="ECO:0000256" key="5">
    <source>
        <dbReference type="ARBA" id="ARBA00022692"/>
    </source>
</evidence>
<dbReference type="InterPro" id="IPR024171">
    <property type="entry name" value="SRK-like_kinase"/>
</dbReference>
<keyword evidence="5 18" id="KW-0812">Transmembrane</keyword>
<dbReference type="PROSITE" id="PS50026">
    <property type="entry name" value="EGF_3"/>
    <property type="match status" value="1"/>
</dbReference>
<evidence type="ECO:0000256" key="17">
    <source>
        <dbReference type="PROSITE-ProRule" id="PRU00076"/>
    </source>
</evidence>
<dbReference type="Proteomes" id="UP001341840">
    <property type="component" value="Unassembled WGS sequence"/>
</dbReference>
<comment type="catalytic activity">
    <reaction evidence="15">
        <text>L-threonyl-[protein] + ATP = O-phospho-L-threonyl-[protein] + ADP + H(+)</text>
        <dbReference type="Rhea" id="RHEA:46608"/>
        <dbReference type="Rhea" id="RHEA-COMP:11060"/>
        <dbReference type="Rhea" id="RHEA-COMP:11605"/>
        <dbReference type="ChEBI" id="CHEBI:15378"/>
        <dbReference type="ChEBI" id="CHEBI:30013"/>
        <dbReference type="ChEBI" id="CHEBI:30616"/>
        <dbReference type="ChEBI" id="CHEBI:61977"/>
        <dbReference type="ChEBI" id="CHEBI:456216"/>
        <dbReference type="EC" id="2.7.11.1"/>
    </reaction>
</comment>
<dbReference type="InterPro" id="IPR000719">
    <property type="entry name" value="Prot_kinase_dom"/>
</dbReference>
<keyword evidence="12 18" id="KW-0472">Membrane</keyword>
<evidence type="ECO:0000256" key="11">
    <source>
        <dbReference type="ARBA" id="ARBA00022989"/>
    </source>
</evidence>
<keyword evidence="11 18" id="KW-1133">Transmembrane helix</keyword>
<feature type="domain" description="Apple" evidence="23">
    <location>
        <begin position="457"/>
        <end position="541"/>
    </location>
</feature>
<evidence type="ECO:0000259" key="22">
    <source>
        <dbReference type="PROSITE" id="PS50927"/>
    </source>
</evidence>
<dbReference type="Pfam" id="PF08276">
    <property type="entry name" value="PAN_2"/>
    <property type="match status" value="1"/>
</dbReference>
<keyword evidence="3" id="KW-0723">Serine/threonine-protein kinase</keyword>
<sequence length="926" mass="104027">MAAQNSSQTHQFQDYLPFMANKLGGDGLIDELCNGFNLLKDSDKGVITFESLKRNSALLGLQGLSDEDLRSMVLEGDFDGDGALNQMEFCVLMFRLSPELMEGSKLWLDHDYQSLKKNHLPLLLLLLTEILLFSQHVSSETDSISMSQQLPEGKTLVSQGGSFELGFFIPGSSENRYLGIWYHNIPVRTVVWVANRANPVKEKSSMLHINNEGNLDLVNQNGSVIWSANSTKKVQKPILQLLDSGNLVLRDENDQDPEKFLWQSFDYPCDTLLPGMKLGWDLKTGLERRVTAWKNWDDPSAGDFSWGISIEGVPQVMMWKGSDEFYRGGPWIGPGFSGAPELKTNPLFGFEFVSNEDEVYYSYNLTNKSMISRVVMNQTMVTRQRYIWIEEAKSWRLYASVPRDNCDSYSLCGPNANCVIGDSPVCQCLTGFEPKSQQSWDMMDWTQGCMLTEKLSCNDTSKDGFKQFSGLKYPDTSHSWINVSMNLNQCREECLKNCSCKAYANSDVRGGGSGCLMWFSELQDIRQFSGGGGQDVYIRMKISAISGKGHNMKIAVIFIILGSVLVVSLVLYFIGKRILNIRAKYTKKNFSLVERHDDEGDKEDLELPIFDLATIVKATGDFSFSNKLGEGGFGSVYMRLSQSSGQGLNEFKNEVILIAKLQHRNLVKLLGCCIQGEEKMLVYEYMPNKSLDSFIFDHAKSKVLDWSKRFNIICGVARGLLYLHQDSRLRIIHRDLKASNVLLDSELNPKISDFGMAKTFGGDQTEGNTNRVVGTYGYMAPEYAIHGLFSVKSDVFSFGVLLLEIVSGKKNRGFSQSKNYINLIGHAWILWKENRPLELIDPCMENSCDVSEALRCIHISLLCVQQNPDDRPTMSNVVVMLGSEGPLPQPKEPAFLTEKYSFEADSCSKQISSSTNEISVTMLEPR</sequence>
<keyword evidence="17" id="KW-0245">EGF-like domain</keyword>
<comment type="catalytic activity">
    <reaction evidence="16">
        <text>L-seryl-[protein] + ATP = O-phospho-L-seryl-[protein] + ADP + H(+)</text>
        <dbReference type="Rhea" id="RHEA:17989"/>
        <dbReference type="Rhea" id="RHEA-COMP:9863"/>
        <dbReference type="Rhea" id="RHEA-COMP:11604"/>
        <dbReference type="ChEBI" id="CHEBI:15378"/>
        <dbReference type="ChEBI" id="CHEBI:29999"/>
        <dbReference type="ChEBI" id="CHEBI:30616"/>
        <dbReference type="ChEBI" id="CHEBI:83421"/>
        <dbReference type="ChEBI" id="CHEBI:456216"/>
        <dbReference type="EC" id="2.7.11.1"/>
    </reaction>
</comment>
<comment type="caution">
    <text evidence="17">Lacks conserved residue(s) required for the propagation of feature annotation.</text>
</comment>
<keyword evidence="8" id="KW-0418">Kinase</keyword>
<dbReference type="InterPro" id="IPR001480">
    <property type="entry name" value="Bulb-type_lectin_dom"/>
</dbReference>
<dbReference type="Gene3D" id="2.90.10.10">
    <property type="entry name" value="Bulb-type lectin domain"/>
    <property type="match status" value="1"/>
</dbReference>
<dbReference type="CDD" id="cd01098">
    <property type="entry name" value="PAN_AP_plant"/>
    <property type="match status" value="1"/>
</dbReference>
<evidence type="ECO:0000256" key="12">
    <source>
        <dbReference type="ARBA" id="ARBA00023136"/>
    </source>
</evidence>
<dbReference type="PROSITE" id="PS00108">
    <property type="entry name" value="PROTEIN_KINASE_ST"/>
    <property type="match status" value="1"/>
</dbReference>
<evidence type="ECO:0000256" key="6">
    <source>
        <dbReference type="ARBA" id="ARBA00022729"/>
    </source>
</evidence>
<evidence type="ECO:0000313" key="24">
    <source>
        <dbReference type="EMBL" id="MED6167527.1"/>
    </source>
</evidence>
<dbReference type="Pfam" id="PF07714">
    <property type="entry name" value="PK_Tyr_Ser-Thr"/>
    <property type="match status" value="1"/>
</dbReference>
<protein>
    <recommendedName>
        <fullName evidence="2">non-specific serine/threonine protein kinase</fullName>
        <ecNumber evidence="2">2.7.11.1</ecNumber>
    </recommendedName>
</protein>
<proteinExistence type="predicted"/>
<dbReference type="SMART" id="SM00220">
    <property type="entry name" value="S_TKc"/>
    <property type="match status" value="1"/>
</dbReference>
<evidence type="ECO:0000256" key="7">
    <source>
        <dbReference type="ARBA" id="ARBA00022741"/>
    </source>
</evidence>
<gene>
    <name evidence="24" type="ORF">PIB30_003499</name>
</gene>
<dbReference type="Gene3D" id="1.10.510.10">
    <property type="entry name" value="Transferase(Phosphotransferase) domain 1"/>
    <property type="match status" value="1"/>
</dbReference>
<evidence type="ECO:0000256" key="1">
    <source>
        <dbReference type="ARBA" id="ARBA00004479"/>
    </source>
</evidence>
<dbReference type="InterPro" id="IPR011009">
    <property type="entry name" value="Kinase-like_dom_sf"/>
</dbReference>
<evidence type="ECO:0000256" key="3">
    <source>
        <dbReference type="ARBA" id="ARBA00022527"/>
    </source>
</evidence>
<keyword evidence="13" id="KW-1015">Disulfide bond</keyword>
<evidence type="ECO:0000313" key="25">
    <source>
        <dbReference type="Proteomes" id="UP001341840"/>
    </source>
</evidence>
<evidence type="ECO:0000256" key="18">
    <source>
        <dbReference type="SAM" id="Phobius"/>
    </source>
</evidence>
<dbReference type="EMBL" id="JASCZI010151041">
    <property type="protein sequence ID" value="MED6167527.1"/>
    <property type="molecule type" value="Genomic_DNA"/>
</dbReference>
<dbReference type="PROSITE" id="PS00018">
    <property type="entry name" value="EF_HAND_1"/>
    <property type="match status" value="1"/>
</dbReference>
<name>A0ABU6V1N2_9FABA</name>
<dbReference type="SMART" id="SM00108">
    <property type="entry name" value="B_lectin"/>
    <property type="match status" value="1"/>
</dbReference>
<dbReference type="EC" id="2.7.11.1" evidence="2"/>
<evidence type="ECO:0000256" key="9">
    <source>
        <dbReference type="ARBA" id="ARBA00022837"/>
    </source>
</evidence>
<evidence type="ECO:0000256" key="2">
    <source>
        <dbReference type="ARBA" id="ARBA00012513"/>
    </source>
</evidence>
<feature type="domain" description="Bulb-type lectin" evidence="22">
    <location>
        <begin position="141"/>
        <end position="262"/>
    </location>
</feature>